<organism evidence="2 3">
    <name type="scientific">Endozoicomonas lisbonensis</name>
    <dbReference type="NCBI Taxonomy" id="3120522"/>
    <lineage>
        <taxon>Bacteria</taxon>
        <taxon>Pseudomonadati</taxon>
        <taxon>Pseudomonadota</taxon>
        <taxon>Gammaproteobacteria</taxon>
        <taxon>Oceanospirillales</taxon>
        <taxon>Endozoicomonadaceae</taxon>
        <taxon>Endozoicomonas</taxon>
    </lineage>
</organism>
<dbReference type="Proteomes" id="UP001549366">
    <property type="component" value="Unassembled WGS sequence"/>
</dbReference>
<dbReference type="EMBL" id="JBEWTB010000002">
    <property type="protein sequence ID" value="MET4755554.1"/>
    <property type="molecule type" value="Genomic_DNA"/>
</dbReference>
<feature type="signal peptide" evidence="1">
    <location>
        <begin position="1"/>
        <end position="27"/>
    </location>
</feature>
<reference evidence="2 3" key="1">
    <citation type="submission" date="2024-06" db="EMBL/GenBank/DDBJ databases">
        <title>Genomic Encyclopedia of Type Strains, Phase V (KMG-V): Genome sequencing to study the core and pangenomes of soil and plant-associated prokaryotes.</title>
        <authorList>
            <person name="Whitman W."/>
        </authorList>
    </citation>
    <scope>NUCLEOTIDE SEQUENCE [LARGE SCALE GENOMIC DNA]</scope>
    <source>
        <strain evidence="2 3">NE40</strain>
    </source>
</reference>
<evidence type="ECO:0000256" key="1">
    <source>
        <dbReference type="SAM" id="SignalP"/>
    </source>
</evidence>
<dbReference type="RefSeq" id="WP_354016270.1">
    <property type="nucleotide sequence ID" value="NZ_JBEWTB010000002.1"/>
</dbReference>
<comment type="caution">
    <text evidence="2">The sequence shown here is derived from an EMBL/GenBank/DDBJ whole genome shotgun (WGS) entry which is preliminary data.</text>
</comment>
<evidence type="ECO:0008006" key="4">
    <source>
        <dbReference type="Google" id="ProtNLM"/>
    </source>
</evidence>
<sequence length="926" mass="100740">MIKFLKRYTAMFALVMLGCITLSSAQAEPTSQLYSAVPPLLSKSSEPLVMLVMSVDHELFKKAYPDYSDLDADGQLDTTYNDRFDYLGYFLSNWCYSYNASSRRFEPELQAAGDNEHYCEGSASYWSGNFLNWATMSRIDILRRVLFGGKRSTDTSTSTVLERAYLPRDIHSFVKVYSGSDIDKLTPYSNTVSLCNLATSENGEPRVRIASGAWNRWASTEVKQCQWGATNSPSSGYKLDELTVRVRACVNGKDSVSGRCREYGSNHYKPTGLLQRYGEDGSIRFGLISGSYDRNISGGLLRRNISKIGGNSNVSDNEIHLTDGTFNHSVKGIIHHINTFRIAKYSYSQNKYTDCSTYGISISTFKSGRSTSSNRHCSNWGNPIAEMYLEALRYFAGRSAPTPAFNTSSDTSFVSNLATETWLNPITAANACANCSIILLSTGLNSFDADELGSSAELPGLSGVASVNSKTDEVGNYEYGGSFAGEYLVGGTGSTRQCTAKYLNGLSEARGLCPELPQLEGSYQVSGLAFYGNQTDLRSELEGVQSVKTYAIQLAESMPGFTLNAGGNPVTFQPVCHTSSNFGSGTNFSGSGSDCTLTDVVVENTVLDDQGNPVEGSLLFTWEDSLWGNDFDYDASSRIKYCVGNQCNLTSDSTLKTTGFLGNELRIAVQVDGVYAGLNLRFSYTVTGTYDDGLQDDFVYKGSSSFKTNNYVANNGAAGVLPKPLFLAAKYGGFLDMDGDGSPGNSSGDSREWDTRNNTTGSIGADGLPDNYFFARNPALLEAQLGQVLQDIASRVSSATNTALLSNSNTGTGVLYQALFQPTQEYNGRTISWGGLLHSLFVDSKGLLREDSNGNNQLDDYETDYIVELKFDPNANQTMLQRYSTDDDGETQTVSGSLQPLSSLNNNLGRKRPACQGAGCYYSTQL</sequence>
<name>A0ABV2SDU3_9GAMM</name>
<keyword evidence="1" id="KW-0732">Signal</keyword>
<proteinExistence type="predicted"/>
<protein>
    <recommendedName>
        <fullName evidence="4">PilC beta-propeller domain-containing protein</fullName>
    </recommendedName>
</protein>
<keyword evidence="3" id="KW-1185">Reference proteome</keyword>
<evidence type="ECO:0000313" key="3">
    <source>
        <dbReference type="Proteomes" id="UP001549366"/>
    </source>
</evidence>
<accession>A0ABV2SDU3</accession>
<feature type="chain" id="PRO_5046043204" description="PilC beta-propeller domain-containing protein" evidence="1">
    <location>
        <begin position="28"/>
        <end position="926"/>
    </location>
</feature>
<evidence type="ECO:0000313" key="2">
    <source>
        <dbReference type="EMBL" id="MET4755554.1"/>
    </source>
</evidence>
<gene>
    <name evidence="2" type="ORF">V5J35_000746</name>
</gene>
<dbReference type="PROSITE" id="PS51257">
    <property type="entry name" value="PROKAR_LIPOPROTEIN"/>
    <property type="match status" value="1"/>
</dbReference>